<dbReference type="AlphaFoldDB" id="A0A2A2IEG2"/>
<comment type="caution">
    <text evidence="1">The sequence shown here is derived from an EMBL/GenBank/DDBJ whole genome shotgun (WGS) entry which is preliminary data.</text>
</comment>
<evidence type="ECO:0000313" key="2">
    <source>
        <dbReference type="Proteomes" id="UP000218887"/>
    </source>
</evidence>
<reference evidence="1 2" key="1">
    <citation type="submission" date="2017-08" db="EMBL/GenBank/DDBJ databases">
        <title>Virgibacillus indicus sp. nov. and Virgibacillus profoundi sp. nov, two moderately halophilic bacteria isolated from marine sediment by using the Microfluidic Streak Plate.</title>
        <authorList>
            <person name="Xu B."/>
            <person name="Hu B."/>
            <person name="Wang J."/>
            <person name="Zhu Y."/>
            <person name="Huang L."/>
            <person name="Du W."/>
            <person name="Huang Y."/>
        </authorList>
    </citation>
    <scope>NUCLEOTIDE SEQUENCE [LARGE SCALE GENOMIC DNA]</scope>
    <source>
        <strain evidence="1 2">IO3-P3-H5</strain>
    </source>
</reference>
<keyword evidence="2" id="KW-1185">Reference proteome</keyword>
<accession>A0A2A2IEG2</accession>
<name>A0A2A2IEG2_9BACI</name>
<evidence type="ECO:0000313" key="1">
    <source>
        <dbReference type="EMBL" id="PAV29644.1"/>
    </source>
</evidence>
<gene>
    <name evidence="1" type="ORF">CIL05_09735</name>
</gene>
<protein>
    <submittedName>
        <fullName evidence="1">Uncharacterized protein</fullName>
    </submittedName>
</protein>
<organism evidence="1 2">
    <name type="scientific">Virgibacillus profundi</name>
    <dbReference type="NCBI Taxonomy" id="2024555"/>
    <lineage>
        <taxon>Bacteria</taxon>
        <taxon>Bacillati</taxon>
        <taxon>Bacillota</taxon>
        <taxon>Bacilli</taxon>
        <taxon>Bacillales</taxon>
        <taxon>Bacillaceae</taxon>
        <taxon>Virgibacillus</taxon>
    </lineage>
</organism>
<sequence>MEETISLHALKAFIEKKMKKKILVKVMWNDHEKVTLFITPNIKINSFIYDDKEAYLFYDHEGKLIKNEIPCILTERELADGKVILRKTKGGKTMIYNLPLSNEDVIFLREFQ</sequence>
<dbReference type="EMBL" id="NPOA01000006">
    <property type="protein sequence ID" value="PAV29644.1"/>
    <property type="molecule type" value="Genomic_DNA"/>
</dbReference>
<proteinExistence type="predicted"/>
<dbReference type="Proteomes" id="UP000218887">
    <property type="component" value="Unassembled WGS sequence"/>
</dbReference>
<dbReference type="OrthoDB" id="2721009at2"/>